<dbReference type="Proteomes" id="UP000618579">
    <property type="component" value="Unassembled WGS sequence"/>
</dbReference>
<accession>A0ABX1ZE91</accession>
<feature type="compositionally biased region" description="Basic and acidic residues" evidence="1">
    <location>
        <begin position="82"/>
        <end position="94"/>
    </location>
</feature>
<keyword evidence="3" id="KW-1185">Reference proteome</keyword>
<evidence type="ECO:0000313" key="2">
    <source>
        <dbReference type="EMBL" id="NOU98425.1"/>
    </source>
</evidence>
<feature type="region of interest" description="Disordered" evidence="1">
    <location>
        <begin position="82"/>
        <end position="108"/>
    </location>
</feature>
<evidence type="ECO:0000313" key="3">
    <source>
        <dbReference type="Proteomes" id="UP000618579"/>
    </source>
</evidence>
<evidence type="ECO:0000256" key="1">
    <source>
        <dbReference type="SAM" id="MobiDB-lite"/>
    </source>
</evidence>
<comment type="caution">
    <text evidence="2">The sequence shown here is derived from an EMBL/GenBank/DDBJ whole genome shotgun (WGS) entry which is preliminary data.</text>
</comment>
<proteinExistence type="predicted"/>
<organism evidence="2 3">
    <name type="scientific">Paenibacillus planticolens</name>
    <dbReference type="NCBI Taxonomy" id="2654976"/>
    <lineage>
        <taxon>Bacteria</taxon>
        <taxon>Bacillati</taxon>
        <taxon>Bacillota</taxon>
        <taxon>Bacilli</taxon>
        <taxon>Bacillales</taxon>
        <taxon>Paenibacillaceae</taxon>
        <taxon>Paenibacillus</taxon>
    </lineage>
</organism>
<protein>
    <submittedName>
        <fullName evidence="2">Uncharacterized protein</fullName>
    </submittedName>
</protein>
<dbReference type="EMBL" id="WHNZ01000004">
    <property type="protein sequence ID" value="NOU98425.1"/>
    <property type="molecule type" value="Genomic_DNA"/>
</dbReference>
<reference evidence="2 3" key="1">
    <citation type="submission" date="2019-10" db="EMBL/GenBank/DDBJ databases">
        <title>Description of Paenibacillus pedi sp. nov.</title>
        <authorList>
            <person name="Carlier A."/>
            <person name="Qi S."/>
        </authorList>
    </citation>
    <scope>NUCLEOTIDE SEQUENCE [LARGE SCALE GENOMIC DNA]</scope>
    <source>
        <strain evidence="2 3">LMG 31457</strain>
    </source>
</reference>
<gene>
    <name evidence="2" type="ORF">GC097_00090</name>
</gene>
<sequence length="108" mass="12497">MCIDRNRELYGVEQYVPYRNWAAEQALIKRNLTQYGAEVLREVFDQAFREYRPTRDYPQLTAGFVLSYVASRILPRVLAKREAEKEARERRAATEEGGPSAGEVAAWL</sequence>
<name>A0ABX1ZE91_9BACL</name>